<dbReference type="GO" id="GO:0015074">
    <property type="term" value="P:DNA integration"/>
    <property type="evidence" value="ECO:0007669"/>
    <property type="project" value="InterPro"/>
</dbReference>
<reference evidence="2" key="2">
    <citation type="submission" date="2018-03" db="EMBL/GenBank/DDBJ databases">
        <title>The Triticum urartu genome reveals the dynamic nature of wheat genome evolution.</title>
        <authorList>
            <person name="Ling H."/>
            <person name="Ma B."/>
            <person name="Shi X."/>
            <person name="Liu H."/>
            <person name="Dong L."/>
            <person name="Sun H."/>
            <person name="Cao Y."/>
            <person name="Gao Q."/>
            <person name="Zheng S."/>
            <person name="Li Y."/>
            <person name="Yu Y."/>
            <person name="Du H."/>
            <person name="Qi M."/>
            <person name="Li Y."/>
            <person name="Yu H."/>
            <person name="Cui Y."/>
            <person name="Wang N."/>
            <person name="Chen C."/>
            <person name="Wu H."/>
            <person name="Zhao Y."/>
            <person name="Zhang J."/>
            <person name="Li Y."/>
            <person name="Zhou W."/>
            <person name="Zhang B."/>
            <person name="Hu W."/>
            <person name="Eijk M."/>
            <person name="Tang J."/>
            <person name="Witsenboer H."/>
            <person name="Zhao S."/>
            <person name="Li Z."/>
            <person name="Zhang A."/>
            <person name="Wang D."/>
            <person name="Liang C."/>
        </authorList>
    </citation>
    <scope>NUCLEOTIDE SEQUENCE [LARGE SCALE GENOMIC DNA]</scope>
    <source>
        <strain evidence="2">cv. G1812</strain>
    </source>
</reference>
<reference evidence="2" key="3">
    <citation type="submission" date="2022-06" db="UniProtKB">
        <authorList>
            <consortium name="EnsemblPlants"/>
        </authorList>
    </citation>
    <scope>IDENTIFICATION</scope>
</reference>
<sequence>MLTMDFVEGLPRSGRFNCVMVVVDKLSRYAHFVGLFHPFTAPVVAAAFMDNVHKLHGMPESIVSDRDRIFTSRFWRELAALSGVKLRMSSSQHPQIDGTTERVNQCLEGYLRCFTHACPVKWAQWLSLAVFWYNTSMHSALDGKSPF</sequence>
<name>A0A8R7QVN2_TRIUA</name>
<accession>A0A8R7QVN2</accession>
<evidence type="ECO:0000313" key="2">
    <source>
        <dbReference type="EnsemblPlants" id="TuG1812G0600003132.01.T01.cds256719"/>
    </source>
</evidence>
<dbReference type="GO" id="GO:0003676">
    <property type="term" value="F:nucleic acid binding"/>
    <property type="evidence" value="ECO:0007669"/>
    <property type="project" value="InterPro"/>
</dbReference>
<protein>
    <recommendedName>
        <fullName evidence="1">Integrase catalytic domain-containing protein</fullName>
    </recommendedName>
</protein>
<dbReference type="PANTHER" id="PTHR37984">
    <property type="entry name" value="PROTEIN CBG26694"/>
    <property type="match status" value="1"/>
</dbReference>
<dbReference type="EnsemblPlants" id="TuG1812G0600003132.01.T01">
    <property type="protein sequence ID" value="TuG1812G0600003132.01.T01.cds256719"/>
    <property type="gene ID" value="TuG1812G0600003132.01"/>
</dbReference>
<dbReference type="Gramene" id="TuG1812G0600003132.01.T01">
    <property type="protein sequence ID" value="TuG1812G0600003132.01.T01.cds256719"/>
    <property type="gene ID" value="TuG1812G0600003132.01"/>
</dbReference>
<reference evidence="3" key="1">
    <citation type="journal article" date="2013" name="Nature">
        <title>Draft genome of the wheat A-genome progenitor Triticum urartu.</title>
        <authorList>
            <person name="Ling H.Q."/>
            <person name="Zhao S."/>
            <person name="Liu D."/>
            <person name="Wang J."/>
            <person name="Sun H."/>
            <person name="Zhang C."/>
            <person name="Fan H."/>
            <person name="Li D."/>
            <person name="Dong L."/>
            <person name="Tao Y."/>
            <person name="Gao C."/>
            <person name="Wu H."/>
            <person name="Li Y."/>
            <person name="Cui Y."/>
            <person name="Guo X."/>
            <person name="Zheng S."/>
            <person name="Wang B."/>
            <person name="Yu K."/>
            <person name="Liang Q."/>
            <person name="Yang W."/>
            <person name="Lou X."/>
            <person name="Chen J."/>
            <person name="Feng M."/>
            <person name="Jian J."/>
            <person name="Zhang X."/>
            <person name="Luo G."/>
            <person name="Jiang Y."/>
            <person name="Liu J."/>
            <person name="Wang Z."/>
            <person name="Sha Y."/>
            <person name="Zhang B."/>
            <person name="Wu H."/>
            <person name="Tang D."/>
            <person name="Shen Q."/>
            <person name="Xue P."/>
            <person name="Zou S."/>
            <person name="Wang X."/>
            <person name="Liu X."/>
            <person name="Wang F."/>
            <person name="Yang Y."/>
            <person name="An X."/>
            <person name="Dong Z."/>
            <person name="Zhang K."/>
            <person name="Zhang X."/>
            <person name="Luo M.C."/>
            <person name="Dvorak J."/>
            <person name="Tong Y."/>
            <person name="Wang J."/>
            <person name="Yang H."/>
            <person name="Li Z."/>
            <person name="Wang D."/>
            <person name="Zhang A."/>
            <person name="Wang J."/>
        </authorList>
    </citation>
    <scope>NUCLEOTIDE SEQUENCE</scope>
    <source>
        <strain evidence="3">cv. G1812</strain>
    </source>
</reference>
<dbReference type="AlphaFoldDB" id="A0A8R7QVN2"/>
<dbReference type="PANTHER" id="PTHR37984:SF15">
    <property type="entry name" value="INTEGRASE CATALYTIC DOMAIN-CONTAINING PROTEIN"/>
    <property type="match status" value="1"/>
</dbReference>
<evidence type="ECO:0000313" key="3">
    <source>
        <dbReference type="Proteomes" id="UP000015106"/>
    </source>
</evidence>
<dbReference type="Pfam" id="PF00665">
    <property type="entry name" value="rve"/>
    <property type="match status" value="1"/>
</dbReference>
<feature type="domain" description="Integrase catalytic" evidence="1">
    <location>
        <begin position="1"/>
        <end position="147"/>
    </location>
</feature>
<keyword evidence="3" id="KW-1185">Reference proteome</keyword>
<dbReference type="InterPro" id="IPR050951">
    <property type="entry name" value="Retrovirus_Pol_polyprotein"/>
</dbReference>
<dbReference type="Proteomes" id="UP000015106">
    <property type="component" value="Chromosome 6"/>
</dbReference>
<dbReference type="InterPro" id="IPR012337">
    <property type="entry name" value="RNaseH-like_sf"/>
</dbReference>
<organism evidence="2 3">
    <name type="scientific">Triticum urartu</name>
    <name type="common">Red wild einkorn</name>
    <name type="synonym">Crithodium urartu</name>
    <dbReference type="NCBI Taxonomy" id="4572"/>
    <lineage>
        <taxon>Eukaryota</taxon>
        <taxon>Viridiplantae</taxon>
        <taxon>Streptophyta</taxon>
        <taxon>Embryophyta</taxon>
        <taxon>Tracheophyta</taxon>
        <taxon>Spermatophyta</taxon>
        <taxon>Magnoliopsida</taxon>
        <taxon>Liliopsida</taxon>
        <taxon>Poales</taxon>
        <taxon>Poaceae</taxon>
        <taxon>BOP clade</taxon>
        <taxon>Pooideae</taxon>
        <taxon>Triticodae</taxon>
        <taxon>Triticeae</taxon>
        <taxon>Triticinae</taxon>
        <taxon>Triticum</taxon>
    </lineage>
</organism>
<dbReference type="SUPFAM" id="SSF53098">
    <property type="entry name" value="Ribonuclease H-like"/>
    <property type="match status" value="1"/>
</dbReference>
<dbReference type="InterPro" id="IPR036397">
    <property type="entry name" value="RNaseH_sf"/>
</dbReference>
<dbReference type="InterPro" id="IPR001584">
    <property type="entry name" value="Integrase_cat-core"/>
</dbReference>
<evidence type="ECO:0000259" key="1">
    <source>
        <dbReference type="PROSITE" id="PS50994"/>
    </source>
</evidence>
<proteinExistence type="predicted"/>
<dbReference type="PROSITE" id="PS50994">
    <property type="entry name" value="INTEGRASE"/>
    <property type="match status" value="1"/>
</dbReference>
<dbReference type="Gene3D" id="3.30.420.10">
    <property type="entry name" value="Ribonuclease H-like superfamily/Ribonuclease H"/>
    <property type="match status" value="1"/>
</dbReference>